<gene>
    <name evidence="1" type="primary">RP9</name>
    <name evidence="1" type="ORF">MHBO_003940</name>
</gene>
<dbReference type="Proteomes" id="UP001439008">
    <property type="component" value="Unassembled WGS sequence"/>
</dbReference>
<name>A0ABV2ARX4_9EUKA</name>
<sequence length="143" mass="16869">MEYSELKRSKGYKDLLEEKSEIGVKRKNYGLRKSDSKEERIKSAEHIPDTKENREVKRFLEKAPSKGLFQPLGKEVKIMQCWRCKNFGHRAADRECPFSEKGNLILDSERKLREDPILKKSKKILKNKKKSKLRSVLSKYLNK</sequence>
<protein>
    <submittedName>
        <fullName evidence="1">RNA splicing</fullName>
    </submittedName>
</protein>
<dbReference type="PANTHER" id="PTHR35252:SF1">
    <property type="entry name" value="RETINITIS PIGMENTOSA 9 PROTEIN"/>
    <property type="match status" value="1"/>
</dbReference>
<dbReference type="EMBL" id="JBDODL010002779">
    <property type="protein sequence ID" value="MES1922428.1"/>
    <property type="molecule type" value="Genomic_DNA"/>
</dbReference>
<reference evidence="1 2" key="1">
    <citation type="journal article" date="2024" name="BMC Biol.">
        <title>Comparative genomics of Ascetosporea gives new insight into the evolutionary basis for animal parasitism in Rhizaria.</title>
        <authorList>
            <person name="Hiltunen Thoren M."/>
            <person name="Onut-Brannstrom I."/>
            <person name="Alfjorden A."/>
            <person name="Peckova H."/>
            <person name="Swords F."/>
            <person name="Hooper C."/>
            <person name="Holzer A.S."/>
            <person name="Bass D."/>
            <person name="Burki F."/>
        </authorList>
    </citation>
    <scope>NUCLEOTIDE SEQUENCE [LARGE SCALE GENOMIC DNA]</scope>
    <source>
        <strain evidence="1">20-A016</strain>
    </source>
</reference>
<dbReference type="PANTHER" id="PTHR35252">
    <property type="entry name" value="RETINITIS PIGMENTOSA 9 PROTEIN"/>
    <property type="match status" value="1"/>
</dbReference>
<comment type="caution">
    <text evidence="1">The sequence shown here is derived from an EMBL/GenBank/DDBJ whole genome shotgun (WGS) entry which is preliminary data.</text>
</comment>
<dbReference type="InterPro" id="IPR034585">
    <property type="entry name" value="PAP-1"/>
</dbReference>
<evidence type="ECO:0000313" key="2">
    <source>
        <dbReference type="Proteomes" id="UP001439008"/>
    </source>
</evidence>
<proteinExistence type="predicted"/>
<accession>A0ABV2ARX4</accession>
<keyword evidence="2" id="KW-1185">Reference proteome</keyword>
<evidence type="ECO:0000313" key="1">
    <source>
        <dbReference type="EMBL" id="MES1922428.1"/>
    </source>
</evidence>
<organism evidence="1 2">
    <name type="scientific">Bonamia ostreae</name>
    <dbReference type="NCBI Taxonomy" id="126728"/>
    <lineage>
        <taxon>Eukaryota</taxon>
        <taxon>Sar</taxon>
        <taxon>Rhizaria</taxon>
        <taxon>Endomyxa</taxon>
        <taxon>Ascetosporea</taxon>
        <taxon>Haplosporida</taxon>
        <taxon>Bonamia</taxon>
    </lineage>
</organism>